<accession>A0AAW6H255</accession>
<feature type="non-terminal residue" evidence="2">
    <location>
        <position position="228"/>
    </location>
</feature>
<evidence type="ECO:0000313" key="2">
    <source>
        <dbReference type="EMBL" id="MDC1900414.1"/>
    </source>
</evidence>
<dbReference type="EMBL" id="JAQNSI010000205">
    <property type="protein sequence ID" value="MDC1900414.1"/>
    <property type="molecule type" value="Genomic_DNA"/>
</dbReference>
<dbReference type="SUPFAM" id="SSF56935">
    <property type="entry name" value="Porins"/>
    <property type="match status" value="1"/>
</dbReference>
<name>A0AAW6H255_BACUN</name>
<sequence>MKTILKAMFLLCVAGLPLSTIHAQKKEIIDDEAPNGIVIVTIDKAGDEIIRIMNESQLPYIHDPKAPRFLLMDKQGKFALGIGGYVRATGEYDFGGIVDDIDFVPANIPSSSKIKNQFQMDASTATIFLKLVGHTRLLGDFTVYTAGNFRGGDKTFQLRNAYMSFRNITVGYTYGGFMDLGALPSTIDFQGPNGATFYRATQLSYTYKGLKDFRFQASIEAPAVDGTT</sequence>
<evidence type="ECO:0008006" key="4">
    <source>
        <dbReference type="Google" id="ProtNLM"/>
    </source>
</evidence>
<dbReference type="Proteomes" id="UP001222603">
    <property type="component" value="Unassembled WGS sequence"/>
</dbReference>
<keyword evidence="1" id="KW-0732">Signal</keyword>
<reference evidence="2" key="1">
    <citation type="submission" date="2022-10" db="EMBL/GenBank/DDBJ databases">
        <title>Human gut microbiome strain richness.</title>
        <authorList>
            <person name="Chen-Liaw A."/>
        </authorList>
    </citation>
    <scope>NUCLEOTIDE SEQUENCE</scope>
    <source>
        <strain evidence="2">1001713st1_F9_1001713B170221_170320</strain>
    </source>
</reference>
<protein>
    <recommendedName>
        <fullName evidence="4">Porin</fullName>
    </recommendedName>
</protein>
<evidence type="ECO:0000313" key="3">
    <source>
        <dbReference type="Proteomes" id="UP001222603"/>
    </source>
</evidence>
<feature type="signal peptide" evidence="1">
    <location>
        <begin position="1"/>
        <end position="22"/>
    </location>
</feature>
<organism evidence="2 3">
    <name type="scientific">Bacteroides uniformis</name>
    <dbReference type="NCBI Taxonomy" id="820"/>
    <lineage>
        <taxon>Bacteria</taxon>
        <taxon>Pseudomonadati</taxon>
        <taxon>Bacteroidota</taxon>
        <taxon>Bacteroidia</taxon>
        <taxon>Bacteroidales</taxon>
        <taxon>Bacteroidaceae</taxon>
        <taxon>Bacteroides</taxon>
    </lineage>
</organism>
<evidence type="ECO:0000256" key="1">
    <source>
        <dbReference type="SAM" id="SignalP"/>
    </source>
</evidence>
<gene>
    <name evidence="2" type="ORF">POZ10_07260</name>
</gene>
<proteinExistence type="predicted"/>
<dbReference type="AlphaFoldDB" id="A0AAW6H255"/>
<feature type="chain" id="PRO_5043778639" description="Porin" evidence="1">
    <location>
        <begin position="23"/>
        <end position="228"/>
    </location>
</feature>
<comment type="caution">
    <text evidence="2">The sequence shown here is derived from an EMBL/GenBank/DDBJ whole genome shotgun (WGS) entry which is preliminary data.</text>
</comment>